<feature type="signal peptide" evidence="1">
    <location>
        <begin position="1"/>
        <end position="17"/>
    </location>
</feature>
<proteinExistence type="predicted"/>
<dbReference type="InterPro" id="IPR027417">
    <property type="entry name" value="P-loop_NTPase"/>
</dbReference>
<accession>A0A8J6C5X7</accession>
<dbReference type="AlphaFoldDB" id="A0A8J6C5X7"/>
<sequence length="440" mass="47722">MRAVLLVVLVRAALPLALEPREAEEDSDVQEPLRGVRRCAPPMRCPPPCEWPPSVCDPRVDGRAAGRTAVIITAWGRSGTTFLGEILQRNRRFLYLYEPLRARFRAHLGQAIVRNGEESAAFLSRVLDCQISLRDRVLLSKDKAALARGGLCNLARSAVTPACACKHMAVKTIRINGQLDLLIGALNGSAAGGASGAAAASSATVDGLFEGARSAGADATPTLSAAPHASSVHVVHLVRDPRAILASWQQLPGFAEFKQRSSGRAAHDVAATLCRLGLKDRDAGLRAEAQYARARAGSAGAARAIRYSLLRYEDLALSPIATARQLYAWLRLPLPARLLRWINESTHASSARRYAVRANAAHGLDAEHDPHATVRDAARIVGKWRQTLSPLHIVAATRACDHFLRELGYETDLALLVPEAYRELKFPFKPNALDTRRAPR</sequence>
<comment type="caution">
    <text evidence="2">The sequence shown here is derived from an EMBL/GenBank/DDBJ whole genome shotgun (WGS) entry which is preliminary data.</text>
</comment>
<evidence type="ECO:0000313" key="3">
    <source>
        <dbReference type="Proteomes" id="UP000751190"/>
    </source>
</evidence>
<reference evidence="2" key="1">
    <citation type="submission" date="2021-05" db="EMBL/GenBank/DDBJ databases">
        <title>The genome of the haptophyte Pavlova lutheri (Diacronema luteri, Pavlovales) - a model for lipid biosynthesis in eukaryotic algae.</title>
        <authorList>
            <person name="Hulatt C.J."/>
            <person name="Posewitz M.C."/>
        </authorList>
    </citation>
    <scope>NUCLEOTIDE SEQUENCE</scope>
    <source>
        <strain evidence="2">NIVA-4/92</strain>
    </source>
</reference>
<keyword evidence="3" id="KW-1185">Reference proteome</keyword>
<evidence type="ECO:0000256" key="1">
    <source>
        <dbReference type="SAM" id="SignalP"/>
    </source>
</evidence>
<dbReference type="PANTHER" id="PTHR10704:SF44">
    <property type="entry name" value="LD35051P-RELATED"/>
    <property type="match status" value="1"/>
</dbReference>
<dbReference type="Proteomes" id="UP000751190">
    <property type="component" value="Unassembled WGS sequence"/>
</dbReference>
<dbReference type="GO" id="GO:0001517">
    <property type="term" value="F:N-acetylglucosamine 6-O-sulfotransferase activity"/>
    <property type="evidence" value="ECO:0007669"/>
    <property type="project" value="TreeGrafter"/>
</dbReference>
<evidence type="ECO:0000313" key="2">
    <source>
        <dbReference type="EMBL" id="KAG8461469.1"/>
    </source>
</evidence>
<dbReference type="PANTHER" id="PTHR10704">
    <property type="entry name" value="CARBOHYDRATE SULFOTRANSFERASE"/>
    <property type="match status" value="1"/>
</dbReference>
<dbReference type="OrthoDB" id="6138663at2759"/>
<protein>
    <recommendedName>
        <fullName evidence="4">Protein-tyrosine sulfotransferase</fullName>
    </recommendedName>
</protein>
<evidence type="ECO:0008006" key="4">
    <source>
        <dbReference type="Google" id="ProtNLM"/>
    </source>
</evidence>
<feature type="chain" id="PRO_5035278990" description="Protein-tyrosine sulfotransferase" evidence="1">
    <location>
        <begin position="18"/>
        <end position="440"/>
    </location>
</feature>
<dbReference type="GO" id="GO:0006790">
    <property type="term" value="P:sulfur compound metabolic process"/>
    <property type="evidence" value="ECO:0007669"/>
    <property type="project" value="TreeGrafter"/>
</dbReference>
<dbReference type="EMBL" id="JAGTXO010000025">
    <property type="protein sequence ID" value="KAG8461469.1"/>
    <property type="molecule type" value="Genomic_DNA"/>
</dbReference>
<gene>
    <name evidence="2" type="ORF">KFE25_001073</name>
</gene>
<dbReference type="Pfam" id="PF13469">
    <property type="entry name" value="Sulfotransfer_3"/>
    <property type="match status" value="1"/>
</dbReference>
<dbReference type="GO" id="GO:0006044">
    <property type="term" value="P:N-acetylglucosamine metabolic process"/>
    <property type="evidence" value="ECO:0007669"/>
    <property type="project" value="TreeGrafter"/>
</dbReference>
<keyword evidence="1" id="KW-0732">Signal</keyword>
<organism evidence="2 3">
    <name type="scientific">Diacronema lutheri</name>
    <name type="common">Unicellular marine alga</name>
    <name type="synonym">Monochrysis lutheri</name>
    <dbReference type="NCBI Taxonomy" id="2081491"/>
    <lineage>
        <taxon>Eukaryota</taxon>
        <taxon>Haptista</taxon>
        <taxon>Haptophyta</taxon>
        <taxon>Pavlovophyceae</taxon>
        <taxon>Pavlovales</taxon>
        <taxon>Pavlovaceae</taxon>
        <taxon>Diacronema</taxon>
    </lineage>
</organism>
<dbReference type="SUPFAM" id="SSF52540">
    <property type="entry name" value="P-loop containing nucleoside triphosphate hydrolases"/>
    <property type="match status" value="1"/>
</dbReference>
<dbReference type="Gene3D" id="3.40.50.300">
    <property type="entry name" value="P-loop containing nucleotide triphosphate hydrolases"/>
    <property type="match status" value="1"/>
</dbReference>
<dbReference type="InterPro" id="IPR051135">
    <property type="entry name" value="Gal/GlcNAc/GalNAc_ST"/>
</dbReference>
<name>A0A8J6C5X7_DIALT</name>